<evidence type="ECO:0000313" key="3">
    <source>
        <dbReference type="EMBL" id="KAK4548272.1"/>
    </source>
</evidence>
<protein>
    <recommendedName>
        <fullName evidence="2">DNA2/NAM7 helicase-like C-terminal domain-containing protein</fullName>
    </recommendedName>
</protein>
<dbReference type="AlphaFoldDB" id="A0AAV9JTE2"/>
<gene>
    <name evidence="3" type="ORF">LTR36_010142</name>
</gene>
<dbReference type="EMBL" id="JAVFHQ010000008">
    <property type="protein sequence ID" value="KAK4548272.1"/>
    <property type="molecule type" value="Genomic_DNA"/>
</dbReference>
<dbReference type="InterPro" id="IPR027417">
    <property type="entry name" value="P-loop_NTPase"/>
</dbReference>
<dbReference type="PANTHER" id="PTHR10887">
    <property type="entry name" value="DNA2/NAM7 HELICASE FAMILY"/>
    <property type="match status" value="1"/>
</dbReference>
<reference evidence="3 4" key="1">
    <citation type="submission" date="2021-11" db="EMBL/GenBank/DDBJ databases">
        <title>Black yeast isolated from Biological Soil Crust.</title>
        <authorList>
            <person name="Kurbessoian T."/>
        </authorList>
    </citation>
    <scope>NUCLEOTIDE SEQUENCE [LARGE SCALE GENOMIC DNA]</scope>
    <source>
        <strain evidence="3 4">CCFEE 5522</strain>
    </source>
</reference>
<dbReference type="InterPro" id="IPR041679">
    <property type="entry name" value="DNA2/NAM7-like_C"/>
</dbReference>
<proteinExistence type="predicted"/>
<dbReference type="Proteomes" id="UP001324427">
    <property type="component" value="Unassembled WGS sequence"/>
</dbReference>
<evidence type="ECO:0000313" key="4">
    <source>
        <dbReference type="Proteomes" id="UP001324427"/>
    </source>
</evidence>
<feature type="domain" description="DNA2/NAM7 helicase-like C-terminal" evidence="2">
    <location>
        <begin position="803"/>
        <end position="1023"/>
    </location>
</feature>
<sequence length="1058" mass="119463">MAAAFRDSDDEPSPPPSPTLDLRYQDPRLYEHLPALVDGVTKGSVTSRTTLVALYDYTDGSIDNVLLRNLTGVAAPAVPCQLKVPNGFLPPTLAPQEYGYELKLTYNKLLLAPAVRLQCEFAAKELPGSAPYLTLVLEWHFNDYDGSASGIEGYTHDNDGVVRFSAGPATCSGFNKIGQHREKFNDLEWQVVYHLKTYLKCNNRRNIEFRLHDNALPSLMGRAELLEIRARLPGGTGLLLPTIGSVEYAAFGHEELVVHSKRDGMRRAKQLMSSSIKHAMVPLDCADTFSTIKEAGVQLAYSATIADAESREALKLWAAPHTPHKGRLFAHGNFAALGVRFGRFGKLGSIRDEVHYRLPRELQSKMLFQLPGSVKDVRVDGFLMSDTSGLPSHDAIFLLTSKSMEVLSRHAADPTSVGTQYFDVQFTPAYNSFTYASQLDTVARLQREDSKKWHGGLLNQAHDLIPDVDLTSDARISAEIKANADAWLHRWMDWNAEQLRVIDGIKKAKGGAVIVMGPAGTGKTLLQQALAIYFWKLGYHVLALAPANSNADHLAKELDIVRARDQELQDLKFCRLYPGSRDFGLQLLEERQAVKERVGGEGMSGLSFHEFLVALEELKNTGWFNRPYGVVEIVVRMALLRKLKLKKRLRDDRDKECGAAVDSWEILREFIQAYQTKTFDPRKKDVVLNYRRAYQACKGHVISLSRFMITTTGNVRAAELLGYWTSHEYGGKCLGVMVFVDEAAKDVEANVWGGIVCETWASLVKGVFMFGDDRQLKPTNTSSKDKVQFNAYSDRLDVALPCRLVREGFPCFRLLEQRRMHWVVASFPNANFYDGKLRNGPGANERLDDIKPGFKRQLEMILAGQPHSNYLRQKFMAGANEEDVRLVWIEVKGERRMAASRSMLVQEHVDVFFNHIFPKLRGYFSQFTDKKDMMEENVMIICAYSATLYAYRDRINHMLARDNRLTRADMPRVLTVDSSQGDESFMVFFDGSFQHGDTIGFMEDPGRCNVAVTRAKEVFWMIGGDMQYRFRDSGLKVANHMTRYKWEVDADGRSHRFR</sequence>
<feature type="region of interest" description="Disordered" evidence="1">
    <location>
        <begin position="1"/>
        <end position="22"/>
    </location>
</feature>
<accession>A0AAV9JTE2</accession>
<organism evidence="3 4">
    <name type="scientific">Oleoguttula mirabilis</name>
    <dbReference type="NCBI Taxonomy" id="1507867"/>
    <lineage>
        <taxon>Eukaryota</taxon>
        <taxon>Fungi</taxon>
        <taxon>Dikarya</taxon>
        <taxon>Ascomycota</taxon>
        <taxon>Pezizomycotina</taxon>
        <taxon>Dothideomycetes</taxon>
        <taxon>Dothideomycetidae</taxon>
        <taxon>Mycosphaerellales</taxon>
        <taxon>Teratosphaeriaceae</taxon>
        <taxon>Oleoguttula</taxon>
    </lineage>
</organism>
<dbReference type="Gene3D" id="3.40.50.300">
    <property type="entry name" value="P-loop containing nucleotide triphosphate hydrolases"/>
    <property type="match status" value="2"/>
</dbReference>
<comment type="caution">
    <text evidence="3">The sequence shown here is derived from an EMBL/GenBank/DDBJ whole genome shotgun (WGS) entry which is preliminary data.</text>
</comment>
<dbReference type="PANTHER" id="PTHR10887:SF495">
    <property type="entry name" value="HELICASE SENATAXIN ISOFORM X1-RELATED"/>
    <property type="match status" value="1"/>
</dbReference>
<evidence type="ECO:0000259" key="2">
    <source>
        <dbReference type="Pfam" id="PF13087"/>
    </source>
</evidence>
<dbReference type="SUPFAM" id="SSF52540">
    <property type="entry name" value="P-loop containing nucleoside triphosphate hydrolases"/>
    <property type="match status" value="1"/>
</dbReference>
<dbReference type="Pfam" id="PF13604">
    <property type="entry name" value="AAA_30"/>
    <property type="match status" value="1"/>
</dbReference>
<keyword evidence="4" id="KW-1185">Reference proteome</keyword>
<evidence type="ECO:0000256" key="1">
    <source>
        <dbReference type="SAM" id="MobiDB-lite"/>
    </source>
</evidence>
<dbReference type="InterPro" id="IPR045055">
    <property type="entry name" value="DNA2/NAM7-like"/>
</dbReference>
<dbReference type="Pfam" id="PF13087">
    <property type="entry name" value="AAA_12"/>
    <property type="match status" value="1"/>
</dbReference>
<name>A0AAV9JTE2_9PEZI</name>